<comment type="caution">
    <text evidence="1">The sequence shown here is derived from an EMBL/GenBank/DDBJ whole genome shotgun (WGS) entry which is preliminary data.</text>
</comment>
<keyword evidence="2" id="KW-1185">Reference proteome</keyword>
<dbReference type="AlphaFoldDB" id="A0A0P6XG50"/>
<dbReference type="STRING" id="1134406.ADN00_18410"/>
<dbReference type="EMBL" id="LGCL01000045">
    <property type="protein sequence ID" value="KPL70036.1"/>
    <property type="molecule type" value="Genomic_DNA"/>
</dbReference>
<dbReference type="RefSeq" id="WP_075064514.1">
    <property type="nucleotide sequence ID" value="NZ_LGCL01000045.1"/>
</dbReference>
<protein>
    <submittedName>
        <fullName evidence="1">Uncharacterized protein</fullName>
    </submittedName>
</protein>
<accession>A0A0P6XG50</accession>
<name>A0A0P6XG50_9CHLR</name>
<dbReference type="Proteomes" id="UP000050417">
    <property type="component" value="Unassembled WGS sequence"/>
</dbReference>
<sequence>MEQNDKTRTLVLGALAGALVGLAAAMILINDAEKKNDKPHLSAGDGVKVGLGLLGVLRLLTDSGK</sequence>
<organism evidence="1 2">
    <name type="scientific">Ornatilinea apprima</name>
    <dbReference type="NCBI Taxonomy" id="1134406"/>
    <lineage>
        <taxon>Bacteria</taxon>
        <taxon>Bacillati</taxon>
        <taxon>Chloroflexota</taxon>
        <taxon>Anaerolineae</taxon>
        <taxon>Anaerolineales</taxon>
        <taxon>Anaerolineaceae</taxon>
        <taxon>Ornatilinea</taxon>
    </lineage>
</organism>
<reference evidence="1 2" key="1">
    <citation type="submission" date="2015-07" db="EMBL/GenBank/DDBJ databases">
        <title>Genome sequence of Ornatilinea apprima DSM 23815.</title>
        <authorList>
            <person name="Hemp J."/>
            <person name="Ward L.M."/>
            <person name="Pace L.A."/>
            <person name="Fischer W.W."/>
        </authorList>
    </citation>
    <scope>NUCLEOTIDE SEQUENCE [LARGE SCALE GENOMIC DNA]</scope>
    <source>
        <strain evidence="1 2">P3M-1</strain>
    </source>
</reference>
<proteinExistence type="predicted"/>
<evidence type="ECO:0000313" key="1">
    <source>
        <dbReference type="EMBL" id="KPL70036.1"/>
    </source>
</evidence>
<gene>
    <name evidence="1" type="ORF">ADN00_18410</name>
</gene>
<evidence type="ECO:0000313" key="2">
    <source>
        <dbReference type="Proteomes" id="UP000050417"/>
    </source>
</evidence>